<protein>
    <submittedName>
        <fullName evidence="2">Phosphoheptose isomerase</fullName>
    </submittedName>
</protein>
<evidence type="ECO:0000313" key="3">
    <source>
        <dbReference type="Proteomes" id="UP000655589"/>
    </source>
</evidence>
<dbReference type="GO" id="GO:0097367">
    <property type="term" value="F:carbohydrate derivative binding"/>
    <property type="evidence" value="ECO:0007669"/>
    <property type="project" value="InterPro"/>
</dbReference>
<dbReference type="SUPFAM" id="SSF53697">
    <property type="entry name" value="SIS domain"/>
    <property type="match status" value="1"/>
</dbReference>
<comment type="caution">
    <text evidence="2">The sequence shown here is derived from an EMBL/GenBank/DDBJ whole genome shotgun (WGS) entry which is preliminary data.</text>
</comment>
<organism evidence="2 3">
    <name type="scientific">Promicromonospora citrea</name>
    <dbReference type="NCBI Taxonomy" id="43677"/>
    <lineage>
        <taxon>Bacteria</taxon>
        <taxon>Bacillati</taxon>
        <taxon>Actinomycetota</taxon>
        <taxon>Actinomycetes</taxon>
        <taxon>Micrococcales</taxon>
        <taxon>Promicromonosporaceae</taxon>
        <taxon>Promicromonospora</taxon>
    </lineage>
</organism>
<dbReference type="PROSITE" id="PS51464">
    <property type="entry name" value="SIS"/>
    <property type="match status" value="1"/>
</dbReference>
<sequence>MSAEPTRPDWIHRHRADLVAGLDHLAAASGRIDAWGRDLADRLLAGHRLLVAGNGGSAAEAQHLTAELVGRFEHERVPLAAIALHAETSSLSAIVNDYGQDEMFARQVAAHGRPGDVLLCLSTSGSSANVLVAARRARELGLTTWALTGQAPNPLAALCDDVLTVPSPSCSAVQEIHLVVVHALCAAIDARVAERAAGHARSAAPARGVRS</sequence>
<dbReference type="GO" id="GO:1901135">
    <property type="term" value="P:carbohydrate derivative metabolic process"/>
    <property type="evidence" value="ECO:0007669"/>
    <property type="project" value="InterPro"/>
</dbReference>
<dbReference type="InterPro" id="IPR001347">
    <property type="entry name" value="SIS_dom"/>
</dbReference>
<gene>
    <name evidence="2" type="primary">gmhA</name>
    <name evidence="2" type="ORF">GCM10010102_29970</name>
</gene>
<dbReference type="Proteomes" id="UP000655589">
    <property type="component" value="Unassembled WGS sequence"/>
</dbReference>
<reference evidence="2" key="2">
    <citation type="submission" date="2020-09" db="EMBL/GenBank/DDBJ databases">
        <authorList>
            <person name="Sun Q."/>
            <person name="Ohkuma M."/>
        </authorList>
    </citation>
    <scope>NUCLEOTIDE SEQUENCE</scope>
    <source>
        <strain evidence="2">JCM 3051</strain>
    </source>
</reference>
<dbReference type="Gene3D" id="3.40.50.10490">
    <property type="entry name" value="Glucose-6-phosphate isomerase like protein, domain 1"/>
    <property type="match status" value="1"/>
</dbReference>
<dbReference type="CDD" id="cd05006">
    <property type="entry name" value="SIS_GmhA"/>
    <property type="match status" value="1"/>
</dbReference>
<dbReference type="GO" id="GO:0016853">
    <property type="term" value="F:isomerase activity"/>
    <property type="evidence" value="ECO:0007669"/>
    <property type="project" value="UniProtKB-KW"/>
</dbReference>
<reference evidence="2" key="1">
    <citation type="journal article" date="2014" name="Int. J. Syst. Evol. Microbiol.">
        <title>Complete genome sequence of Corynebacterium casei LMG S-19264T (=DSM 44701T), isolated from a smear-ripened cheese.</title>
        <authorList>
            <consortium name="US DOE Joint Genome Institute (JGI-PGF)"/>
            <person name="Walter F."/>
            <person name="Albersmeier A."/>
            <person name="Kalinowski J."/>
            <person name="Ruckert C."/>
        </authorList>
    </citation>
    <scope>NUCLEOTIDE SEQUENCE</scope>
    <source>
        <strain evidence="2">JCM 3051</strain>
    </source>
</reference>
<dbReference type="InterPro" id="IPR046348">
    <property type="entry name" value="SIS_dom_sf"/>
</dbReference>
<dbReference type="RefSeq" id="WP_212760243.1">
    <property type="nucleotide sequence ID" value="NZ_BMPT01000012.1"/>
</dbReference>
<name>A0A8H9L6S1_9MICO</name>
<keyword evidence="2" id="KW-0413">Isomerase</keyword>
<evidence type="ECO:0000259" key="1">
    <source>
        <dbReference type="PROSITE" id="PS51464"/>
    </source>
</evidence>
<dbReference type="EMBL" id="BMPT01000012">
    <property type="protein sequence ID" value="GGM32529.1"/>
    <property type="molecule type" value="Genomic_DNA"/>
</dbReference>
<dbReference type="AlphaFoldDB" id="A0A8H9L6S1"/>
<dbReference type="PANTHER" id="PTHR30390">
    <property type="entry name" value="SEDOHEPTULOSE 7-PHOSPHATE ISOMERASE / DNAA INITIATOR-ASSOCIATING FACTOR FOR REPLICATION INITIATION"/>
    <property type="match status" value="1"/>
</dbReference>
<dbReference type="InterPro" id="IPR035461">
    <property type="entry name" value="GmhA/DiaA"/>
</dbReference>
<keyword evidence="3" id="KW-1185">Reference proteome</keyword>
<dbReference type="InterPro" id="IPR050099">
    <property type="entry name" value="SIS_GmhA/DiaA_subfam"/>
</dbReference>
<evidence type="ECO:0000313" key="2">
    <source>
        <dbReference type="EMBL" id="GGM32529.1"/>
    </source>
</evidence>
<feature type="domain" description="SIS" evidence="1">
    <location>
        <begin position="39"/>
        <end position="198"/>
    </location>
</feature>
<dbReference type="Pfam" id="PF13580">
    <property type="entry name" value="SIS_2"/>
    <property type="match status" value="1"/>
</dbReference>
<proteinExistence type="predicted"/>
<dbReference type="PANTHER" id="PTHR30390:SF6">
    <property type="entry name" value="DNAA INITIATOR-ASSOCIATING PROTEIN DIAA"/>
    <property type="match status" value="1"/>
</dbReference>
<accession>A0A8H9L6S1</accession>